<protein>
    <submittedName>
        <fullName evidence="12">HlyC/CorC family transporter</fullName>
    </submittedName>
</protein>
<gene>
    <name evidence="12" type="ORF">FVW20_15720</name>
</gene>
<evidence type="ECO:0000256" key="7">
    <source>
        <dbReference type="PROSITE-ProRule" id="PRU00703"/>
    </source>
</evidence>
<accession>A0ABS0J7L1</accession>
<proteinExistence type="predicted"/>
<feature type="domain" description="CNNM transmembrane" evidence="11">
    <location>
        <begin position="1"/>
        <end position="186"/>
    </location>
</feature>
<keyword evidence="2 8" id="KW-0812">Transmembrane</keyword>
<dbReference type="RefSeq" id="WP_196610343.1">
    <property type="nucleotide sequence ID" value="NZ_VRYY01000573.1"/>
</dbReference>
<evidence type="ECO:0000256" key="3">
    <source>
        <dbReference type="ARBA" id="ARBA00022737"/>
    </source>
</evidence>
<evidence type="ECO:0000256" key="4">
    <source>
        <dbReference type="ARBA" id="ARBA00022989"/>
    </source>
</evidence>
<keyword evidence="13" id="KW-1185">Reference proteome</keyword>
<feature type="transmembrane region" description="Helical" evidence="9">
    <location>
        <begin position="89"/>
        <end position="107"/>
    </location>
</feature>
<organism evidence="12 13">
    <name type="scientific">Nitratidesulfovibrio oxamicus</name>
    <dbReference type="NCBI Taxonomy" id="32016"/>
    <lineage>
        <taxon>Bacteria</taxon>
        <taxon>Pseudomonadati</taxon>
        <taxon>Thermodesulfobacteriota</taxon>
        <taxon>Desulfovibrionia</taxon>
        <taxon>Desulfovibrionales</taxon>
        <taxon>Desulfovibrionaceae</taxon>
        <taxon>Nitratidesulfovibrio</taxon>
    </lineage>
</organism>
<feature type="transmembrane region" description="Helical" evidence="9">
    <location>
        <begin position="127"/>
        <end position="144"/>
    </location>
</feature>
<keyword evidence="3" id="KW-0677">Repeat</keyword>
<dbReference type="InterPro" id="IPR044751">
    <property type="entry name" value="Ion_transp-like_CBS"/>
</dbReference>
<dbReference type="Pfam" id="PF01595">
    <property type="entry name" value="CNNM"/>
    <property type="match status" value="1"/>
</dbReference>
<dbReference type="PROSITE" id="PS51846">
    <property type="entry name" value="CNNM"/>
    <property type="match status" value="1"/>
</dbReference>
<comment type="subcellular location">
    <subcellularLocation>
        <location evidence="1">Membrane</location>
        <topology evidence="1">Multi-pass membrane protein</topology>
    </subcellularLocation>
</comment>
<sequence length="345" mass="38146">MLALTVAVALSLIISACCSVTEAILYSVPWSHVEQLRKSGRKAGQVLFELRSRIEQPITAVLTLNTVANTAGAAIAGAYAADVLGDEHMAAFAAGFTVLILILGEIIPKTVGVTYARPLSEYVARPVRVLVALLMPVIWLGGRITRLFTPPGGGAPHATEDDIRAIVSLSRRAGRIQPYEELSIRNILSLDQKRVHEIMTPRTVVFSLPAAMTVAEAHEQPDFWHYSRVPVWGEHNEDVVGIAPRRRVLKEVAEDNDTLRLSEVMQPVHFVPDTQTLDRTLLQFLDARTHLFVVLDEYGGLAGVISLEDVLEEILGREIVDETDRVDDLQELARRRRAELTSQKE</sequence>
<dbReference type="SUPFAM" id="SSF54631">
    <property type="entry name" value="CBS-domain pair"/>
    <property type="match status" value="1"/>
</dbReference>
<dbReference type="PROSITE" id="PS51371">
    <property type="entry name" value="CBS"/>
    <property type="match status" value="2"/>
</dbReference>
<keyword evidence="6 8" id="KW-0472">Membrane</keyword>
<dbReference type="EMBL" id="VRYY01000573">
    <property type="protein sequence ID" value="MBG3878418.1"/>
    <property type="molecule type" value="Genomic_DNA"/>
</dbReference>
<evidence type="ECO:0000313" key="13">
    <source>
        <dbReference type="Proteomes" id="UP001194469"/>
    </source>
</evidence>
<evidence type="ECO:0000256" key="9">
    <source>
        <dbReference type="SAM" id="Phobius"/>
    </source>
</evidence>
<evidence type="ECO:0000256" key="6">
    <source>
        <dbReference type="ARBA" id="ARBA00023136"/>
    </source>
</evidence>
<dbReference type="Gene3D" id="3.10.580.10">
    <property type="entry name" value="CBS-domain"/>
    <property type="match status" value="1"/>
</dbReference>
<dbReference type="InterPro" id="IPR002550">
    <property type="entry name" value="CNNM"/>
</dbReference>
<keyword evidence="4 8" id="KW-1133">Transmembrane helix</keyword>
<evidence type="ECO:0000259" key="10">
    <source>
        <dbReference type="PROSITE" id="PS51371"/>
    </source>
</evidence>
<feature type="domain" description="CBS" evidence="10">
    <location>
        <begin position="264"/>
        <end position="322"/>
    </location>
</feature>
<evidence type="ECO:0000256" key="8">
    <source>
        <dbReference type="PROSITE-ProRule" id="PRU01193"/>
    </source>
</evidence>
<keyword evidence="5 7" id="KW-0129">CBS domain</keyword>
<dbReference type="Proteomes" id="UP001194469">
    <property type="component" value="Unassembled WGS sequence"/>
</dbReference>
<feature type="domain" description="CBS" evidence="10">
    <location>
        <begin position="199"/>
        <end position="258"/>
    </location>
</feature>
<evidence type="ECO:0000256" key="5">
    <source>
        <dbReference type="ARBA" id="ARBA00023122"/>
    </source>
</evidence>
<name>A0ABS0J7L1_9BACT</name>
<dbReference type="PANTHER" id="PTHR22777">
    <property type="entry name" value="HEMOLYSIN-RELATED"/>
    <property type="match status" value="1"/>
</dbReference>
<reference evidence="12 13" key="1">
    <citation type="submission" date="2019-08" db="EMBL/GenBank/DDBJ databases">
        <authorList>
            <person name="Luo N."/>
        </authorList>
    </citation>
    <scope>NUCLEOTIDE SEQUENCE [LARGE SCALE GENOMIC DNA]</scope>
    <source>
        <strain evidence="12 13">NCIMB 9442</strain>
    </source>
</reference>
<dbReference type="CDD" id="cd04590">
    <property type="entry name" value="CBS_pair_CorC_HlyC_assoc"/>
    <property type="match status" value="1"/>
</dbReference>
<dbReference type="Pfam" id="PF00571">
    <property type="entry name" value="CBS"/>
    <property type="match status" value="2"/>
</dbReference>
<evidence type="ECO:0000256" key="1">
    <source>
        <dbReference type="ARBA" id="ARBA00004141"/>
    </source>
</evidence>
<comment type="caution">
    <text evidence="12">The sequence shown here is derived from an EMBL/GenBank/DDBJ whole genome shotgun (WGS) entry which is preliminary data.</text>
</comment>
<evidence type="ECO:0000313" key="12">
    <source>
        <dbReference type="EMBL" id="MBG3878418.1"/>
    </source>
</evidence>
<evidence type="ECO:0000256" key="2">
    <source>
        <dbReference type="ARBA" id="ARBA00022692"/>
    </source>
</evidence>
<dbReference type="InterPro" id="IPR046342">
    <property type="entry name" value="CBS_dom_sf"/>
</dbReference>
<dbReference type="PANTHER" id="PTHR22777:SF4">
    <property type="entry name" value="UPF0053 PROTEIN SLL1254"/>
    <property type="match status" value="1"/>
</dbReference>
<dbReference type="InterPro" id="IPR000644">
    <property type="entry name" value="CBS_dom"/>
</dbReference>
<evidence type="ECO:0000259" key="11">
    <source>
        <dbReference type="PROSITE" id="PS51846"/>
    </source>
</evidence>